<dbReference type="KEGG" id="mbr:MONBRDRAFT_24765"/>
<protein>
    <recommendedName>
        <fullName evidence="4">Secreted protein</fullName>
    </recommendedName>
</protein>
<accession>A9UXE8</accession>
<evidence type="ECO:0000256" key="1">
    <source>
        <dbReference type="SAM" id="SignalP"/>
    </source>
</evidence>
<dbReference type="AlphaFoldDB" id="A9UXE8"/>
<reference evidence="2 3" key="1">
    <citation type="journal article" date="2008" name="Nature">
        <title>The genome of the choanoflagellate Monosiga brevicollis and the origin of metazoans.</title>
        <authorList>
            <consortium name="JGI Sequencing"/>
            <person name="King N."/>
            <person name="Westbrook M.J."/>
            <person name="Young S.L."/>
            <person name="Kuo A."/>
            <person name="Abedin M."/>
            <person name="Chapman J."/>
            <person name="Fairclough S."/>
            <person name="Hellsten U."/>
            <person name="Isogai Y."/>
            <person name="Letunic I."/>
            <person name="Marr M."/>
            <person name="Pincus D."/>
            <person name="Putnam N."/>
            <person name="Rokas A."/>
            <person name="Wright K.J."/>
            <person name="Zuzow R."/>
            <person name="Dirks W."/>
            <person name="Good M."/>
            <person name="Goodstein D."/>
            <person name="Lemons D."/>
            <person name="Li W."/>
            <person name="Lyons J.B."/>
            <person name="Morris A."/>
            <person name="Nichols S."/>
            <person name="Richter D.J."/>
            <person name="Salamov A."/>
            <person name="Bork P."/>
            <person name="Lim W.A."/>
            <person name="Manning G."/>
            <person name="Miller W.T."/>
            <person name="McGinnis W."/>
            <person name="Shapiro H."/>
            <person name="Tjian R."/>
            <person name="Grigoriev I.V."/>
            <person name="Rokhsar D."/>
        </authorList>
    </citation>
    <scope>NUCLEOTIDE SEQUENCE [LARGE SCALE GENOMIC DNA]</scope>
    <source>
        <strain evidence="3">MX1 / ATCC 50154</strain>
    </source>
</reference>
<feature type="signal peptide" evidence="1">
    <location>
        <begin position="1"/>
        <end position="24"/>
    </location>
</feature>
<dbReference type="EMBL" id="CH991548">
    <property type="protein sequence ID" value="EDQ90204.1"/>
    <property type="molecule type" value="Genomic_DNA"/>
</dbReference>
<gene>
    <name evidence="2" type="ORF">MONBRDRAFT_24765</name>
</gene>
<sequence length="109" mass="12419">MAYLCALLLHLRLICDGLLWQAGARPLDLLLRNIRINLERQACLPINLFHFIARRRAIVRNPCPLLLPNFESQCVGWRVDPQLFNIHDLQTLCDYQAAQTATAQAAPTN</sequence>
<dbReference type="GeneID" id="5890242"/>
<evidence type="ECO:0008006" key="4">
    <source>
        <dbReference type="Google" id="ProtNLM"/>
    </source>
</evidence>
<keyword evidence="3" id="KW-1185">Reference proteome</keyword>
<dbReference type="InParanoid" id="A9UXE8"/>
<name>A9UXE8_MONBE</name>
<feature type="chain" id="PRO_5002745015" description="Secreted protein" evidence="1">
    <location>
        <begin position="25"/>
        <end position="109"/>
    </location>
</feature>
<proteinExistence type="predicted"/>
<evidence type="ECO:0000313" key="2">
    <source>
        <dbReference type="EMBL" id="EDQ90204.1"/>
    </source>
</evidence>
<evidence type="ECO:0000313" key="3">
    <source>
        <dbReference type="Proteomes" id="UP000001357"/>
    </source>
</evidence>
<keyword evidence="1" id="KW-0732">Signal</keyword>
<dbReference type="Proteomes" id="UP000001357">
    <property type="component" value="Unassembled WGS sequence"/>
</dbReference>
<dbReference type="RefSeq" id="XP_001744971.1">
    <property type="nucleotide sequence ID" value="XM_001744919.1"/>
</dbReference>
<organism evidence="2 3">
    <name type="scientific">Monosiga brevicollis</name>
    <name type="common">Choanoflagellate</name>
    <dbReference type="NCBI Taxonomy" id="81824"/>
    <lineage>
        <taxon>Eukaryota</taxon>
        <taxon>Choanoflagellata</taxon>
        <taxon>Craspedida</taxon>
        <taxon>Salpingoecidae</taxon>
        <taxon>Monosiga</taxon>
    </lineage>
</organism>